<proteinExistence type="inferred from homology"/>
<comment type="similarity">
    <text evidence="8">Belongs to the PRA-PH family.</text>
</comment>
<keyword evidence="3 8" id="KW-0028">Amino-acid biosynthesis</keyword>
<evidence type="ECO:0000256" key="8">
    <source>
        <dbReference type="HAMAP-Rule" id="MF_01020"/>
    </source>
</evidence>
<evidence type="ECO:0000313" key="9">
    <source>
        <dbReference type="EMBL" id="MBC8610249.1"/>
    </source>
</evidence>
<keyword evidence="10" id="KW-1185">Reference proteome</keyword>
<evidence type="ECO:0000256" key="6">
    <source>
        <dbReference type="ARBA" id="ARBA00022840"/>
    </source>
</evidence>
<reference evidence="9" key="1">
    <citation type="submission" date="2020-08" db="EMBL/GenBank/DDBJ databases">
        <title>Genome public.</title>
        <authorList>
            <person name="Liu C."/>
            <person name="Sun Q."/>
        </authorList>
    </citation>
    <scope>NUCLEOTIDE SEQUENCE</scope>
    <source>
        <strain evidence="9">NSJ-15</strain>
    </source>
</reference>
<dbReference type="GO" id="GO:0004636">
    <property type="term" value="F:phosphoribosyl-ATP diphosphatase activity"/>
    <property type="evidence" value="ECO:0007669"/>
    <property type="project" value="UniProtKB-UniRule"/>
</dbReference>
<evidence type="ECO:0000313" key="10">
    <source>
        <dbReference type="Proteomes" id="UP000632659"/>
    </source>
</evidence>
<organism evidence="9 10">
    <name type="scientific">Massiliimalia timonensis</name>
    <dbReference type="NCBI Taxonomy" id="1987501"/>
    <lineage>
        <taxon>Bacteria</taxon>
        <taxon>Bacillati</taxon>
        <taxon>Bacillota</taxon>
        <taxon>Clostridia</taxon>
        <taxon>Eubacteriales</taxon>
        <taxon>Oscillospiraceae</taxon>
        <taxon>Massiliimalia</taxon>
    </lineage>
</organism>
<dbReference type="AlphaFoldDB" id="A0A8J6P060"/>
<dbReference type="EC" id="3.6.1.31" evidence="8"/>
<dbReference type="Gene3D" id="1.10.287.1080">
    <property type="entry name" value="MazG-like"/>
    <property type="match status" value="1"/>
</dbReference>
<keyword evidence="4 8" id="KW-0547">Nucleotide-binding</keyword>
<comment type="subcellular location">
    <subcellularLocation>
        <location evidence="8">Cytoplasm</location>
    </subcellularLocation>
</comment>
<gene>
    <name evidence="8 9" type="primary">hisE</name>
    <name evidence="9" type="ORF">H8702_03805</name>
</gene>
<dbReference type="PANTHER" id="PTHR42945">
    <property type="entry name" value="HISTIDINE BIOSYNTHESIS BIFUNCTIONAL PROTEIN"/>
    <property type="match status" value="1"/>
</dbReference>
<name>A0A8J6P060_9FIRM</name>
<comment type="caution">
    <text evidence="9">The sequence shown here is derived from an EMBL/GenBank/DDBJ whole genome shotgun (WGS) entry which is preliminary data.</text>
</comment>
<dbReference type="Pfam" id="PF01503">
    <property type="entry name" value="PRA-PH"/>
    <property type="match status" value="1"/>
</dbReference>
<sequence length="109" mass="12690">MKIETIEGLYEIIRERKEHYEEGSYTCYLFEKGLDKILKKCGEECTEMVIAAKNQDRTELSNEMSDLIYHMLVLMVEAGLTLDDVGVILEERRQKTGNLKKFHVVDKNS</sequence>
<dbReference type="PANTHER" id="PTHR42945:SF1">
    <property type="entry name" value="HISTIDINE BIOSYNTHESIS BIFUNCTIONAL PROTEIN HIS7"/>
    <property type="match status" value="1"/>
</dbReference>
<dbReference type="CDD" id="cd11534">
    <property type="entry name" value="NTP-PPase_HisIE_like"/>
    <property type="match status" value="1"/>
</dbReference>
<dbReference type="InterPro" id="IPR021130">
    <property type="entry name" value="PRib-ATP_PPHydrolase-like"/>
</dbReference>
<dbReference type="GO" id="GO:0005524">
    <property type="term" value="F:ATP binding"/>
    <property type="evidence" value="ECO:0007669"/>
    <property type="project" value="UniProtKB-KW"/>
</dbReference>
<protein>
    <recommendedName>
        <fullName evidence="8">Phosphoribosyl-ATP pyrophosphatase</fullName>
        <shortName evidence="8">PRA-PH</shortName>
        <ecNumber evidence="8">3.6.1.31</ecNumber>
    </recommendedName>
</protein>
<dbReference type="Proteomes" id="UP000632659">
    <property type="component" value="Unassembled WGS sequence"/>
</dbReference>
<comment type="catalytic activity">
    <reaction evidence="1 8">
        <text>1-(5-phospho-beta-D-ribosyl)-ATP + H2O = 1-(5-phospho-beta-D-ribosyl)-5'-AMP + diphosphate + H(+)</text>
        <dbReference type="Rhea" id="RHEA:22828"/>
        <dbReference type="ChEBI" id="CHEBI:15377"/>
        <dbReference type="ChEBI" id="CHEBI:15378"/>
        <dbReference type="ChEBI" id="CHEBI:33019"/>
        <dbReference type="ChEBI" id="CHEBI:59457"/>
        <dbReference type="ChEBI" id="CHEBI:73183"/>
        <dbReference type="EC" id="3.6.1.31"/>
    </reaction>
</comment>
<keyword evidence="6 8" id="KW-0067">ATP-binding</keyword>
<accession>A0A8J6P060</accession>
<keyword evidence="5 8" id="KW-0378">Hydrolase</keyword>
<dbReference type="GO" id="GO:0005737">
    <property type="term" value="C:cytoplasm"/>
    <property type="evidence" value="ECO:0007669"/>
    <property type="project" value="UniProtKB-SubCell"/>
</dbReference>
<dbReference type="EMBL" id="JACRTL010000001">
    <property type="protein sequence ID" value="MBC8610249.1"/>
    <property type="molecule type" value="Genomic_DNA"/>
</dbReference>
<evidence type="ECO:0000256" key="7">
    <source>
        <dbReference type="ARBA" id="ARBA00023102"/>
    </source>
</evidence>
<evidence type="ECO:0000256" key="3">
    <source>
        <dbReference type="ARBA" id="ARBA00022605"/>
    </source>
</evidence>
<dbReference type="NCBIfam" id="TIGR03188">
    <property type="entry name" value="histidine_hisI"/>
    <property type="match status" value="1"/>
</dbReference>
<comment type="pathway">
    <text evidence="2 8">Amino-acid biosynthesis; L-histidine biosynthesis; L-histidine from 5-phospho-alpha-D-ribose 1-diphosphate: step 2/9.</text>
</comment>
<evidence type="ECO:0000256" key="5">
    <source>
        <dbReference type="ARBA" id="ARBA00022801"/>
    </source>
</evidence>
<evidence type="ECO:0000256" key="4">
    <source>
        <dbReference type="ARBA" id="ARBA00022741"/>
    </source>
</evidence>
<dbReference type="GO" id="GO:0000105">
    <property type="term" value="P:L-histidine biosynthetic process"/>
    <property type="evidence" value="ECO:0007669"/>
    <property type="project" value="UniProtKB-UniRule"/>
</dbReference>
<dbReference type="RefSeq" id="WP_178085660.1">
    <property type="nucleotide sequence ID" value="NZ_FYDD01000003.1"/>
</dbReference>
<dbReference type="InterPro" id="IPR008179">
    <property type="entry name" value="HisE"/>
</dbReference>
<evidence type="ECO:0000256" key="2">
    <source>
        <dbReference type="ARBA" id="ARBA00005204"/>
    </source>
</evidence>
<keyword evidence="8" id="KW-0963">Cytoplasm</keyword>
<evidence type="ECO:0000256" key="1">
    <source>
        <dbReference type="ARBA" id="ARBA00001460"/>
    </source>
</evidence>
<dbReference type="SUPFAM" id="SSF101386">
    <property type="entry name" value="all-alpha NTP pyrophosphatases"/>
    <property type="match status" value="1"/>
</dbReference>
<dbReference type="HAMAP" id="MF_01020">
    <property type="entry name" value="HisE"/>
    <property type="match status" value="1"/>
</dbReference>
<keyword evidence="7 8" id="KW-0368">Histidine biosynthesis</keyword>
<dbReference type="UniPathway" id="UPA00031">
    <property type="reaction ID" value="UER00007"/>
</dbReference>